<evidence type="ECO:0000313" key="5">
    <source>
        <dbReference type="EMBL" id="CBX29353.1"/>
    </source>
</evidence>
<proteinExistence type="predicted"/>
<dbReference type="EMBL" id="FR695867">
    <property type="protein sequence ID" value="CBX27849.1"/>
    <property type="molecule type" value="Genomic_DNA"/>
</dbReference>
<evidence type="ECO:0000313" key="6">
    <source>
        <dbReference type="EMBL" id="CBX29647.1"/>
    </source>
</evidence>
<gene>
    <name evidence="4" type="ORF">N47_B20470</name>
    <name evidence="2" type="ORF">N47_C19070</name>
    <name evidence="8" type="ORF">N47_E41840</name>
    <name evidence="3" type="ORF">N47_G40000</name>
    <name evidence="1" type="ORF">N47_H24050</name>
    <name evidence="5" type="ORF">N47_J03340</name>
    <name evidence="6" type="ORF">N47_J06280</name>
    <name evidence="7" type="ORF">N47_Q17450</name>
</gene>
<reference evidence="1" key="1">
    <citation type="journal article" date="2011" name="Environ. Microbiol.">
        <title>Genomic insights into the metabolic potential of the polycyclic aromatic hydrocarbon degrading sulfate-reducing Deltaproteobacterium N47.</title>
        <authorList>
            <person name="Bergmann F."/>
            <person name="Selesi D."/>
            <person name="Weinmaier T."/>
            <person name="Tischler P."/>
            <person name="Rattei T."/>
            <person name="Meckenstock R.U."/>
        </authorList>
    </citation>
    <scope>NUCLEOTIDE SEQUENCE</scope>
</reference>
<evidence type="ECO:0000313" key="7">
    <source>
        <dbReference type="EMBL" id="CBX30422.1"/>
    </source>
</evidence>
<dbReference type="EMBL" id="FR695866">
    <property type="protein sequence ID" value="CBX27583.1"/>
    <property type="molecule type" value="Genomic_DNA"/>
</dbReference>
<evidence type="ECO:0000313" key="4">
    <source>
        <dbReference type="EMBL" id="CBX28901.1"/>
    </source>
</evidence>
<evidence type="ECO:0000313" key="8">
    <source>
        <dbReference type="EMBL" id="CBX30672.1"/>
    </source>
</evidence>
<name>E1YAI9_9BACT</name>
<organism evidence="1">
    <name type="scientific">uncultured Desulfobacterium sp</name>
    <dbReference type="NCBI Taxonomy" id="201089"/>
    <lineage>
        <taxon>Bacteria</taxon>
        <taxon>Pseudomonadati</taxon>
        <taxon>Thermodesulfobacteriota</taxon>
        <taxon>Desulfobacteria</taxon>
        <taxon>Desulfobacterales</taxon>
        <taxon>Desulfobacteriaceae</taxon>
        <taxon>Desulfobacterium</taxon>
        <taxon>environmental samples</taxon>
    </lineage>
</organism>
<dbReference type="EMBL" id="FR695868">
    <property type="protein sequence ID" value="CBX28676.1"/>
    <property type="molecule type" value="Genomic_DNA"/>
</dbReference>
<sequence length="62" mass="6923">MRVNPVSLDKALRCWNDVYGKGDESLAIDGKVMRNAIDEGGQQTHIMSVVGHESQNCYTQKK</sequence>
<evidence type="ECO:0000313" key="3">
    <source>
        <dbReference type="EMBL" id="CBX28676.1"/>
    </source>
</evidence>
<dbReference type="EMBL" id="FR695872">
    <property type="protein sequence ID" value="CBX29353.1"/>
    <property type="molecule type" value="Genomic_DNA"/>
</dbReference>
<protein>
    <submittedName>
        <fullName evidence="1">Uncharacterized protein</fullName>
    </submittedName>
</protein>
<evidence type="ECO:0000313" key="1">
    <source>
        <dbReference type="EMBL" id="CBX27583.1"/>
    </source>
</evidence>
<dbReference type="EMBL" id="FR695877">
    <property type="protein sequence ID" value="CBX30672.1"/>
    <property type="molecule type" value="Genomic_DNA"/>
</dbReference>
<dbReference type="AlphaFoldDB" id="E1YAI9"/>
<dbReference type="EMBL" id="FR695872">
    <property type="protein sequence ID" value="CBX29647.1"/>
    <property type="molecule type" value="Genomic_DNA"/>
</dbReference>
<evidence type="ECO:0000313" key="2">
    <source>
        <dbReference type="EMBL" id="CBX27849.1"/>
    </source>
</evidence>
<accession>E1YAI9</accession>
<dbReference type="EMBL" id="FR695870">
    <property type="protein sequence ID" value="CBX28901.1"/>
    <property type="molecule type" value="Genomic_DNA"/>
</dbReference>
<dbReference type="EMBL" id="FR695875">
    <property type="protein sequence ID" value="CBX30422.1"/>
    <property type="molecule type" value="Genomic_DNA"/>
</dbReference>